<dbReference type="EMBL" id="FQZP01000011">
    <property type="protein sequence ID" value="SHI82725.1"/>
    <property type="molecule type" value="Genomic_DNA"/>
</dbReference>
<dbReference type="Pfam" id="PF12838">
    <property type="entry name" value="Fer4_7"/>
    <property type="match status" value="1"/>
</dbReference>
<organism evidence="5 6">
    <name type="scientific">Thermoclostridium caenicola</name>
    <dbReference type="NCBI Taxonomy" id="659425"/>
    <lineage>
        <taxon>Bacteria</taxon>
        <taxon>Bacillati</taxon>
        <taxon>Bacillota</taxon>
        <taxon>Clostridia</taxon>
        <taxon>Eubacteriales</taxon>
        <taxon>Oscillospiraceae</taxon>
        <taxon>Thermoclostridium</taxon>
    </lineage>
</organism>
<keyword evidence="2" id="KW-0408">Iron</keyword>
<dbReference type="InterPro" id="IPR007525">
    <property type="entry name" value="FrhB_FdhB_C"/>
</dbReference>
<evidence type="ECO:0000256" key="1">
    <source>
        <dbReference type="ARBA" id="ARBA00022723"/>
    </source>
</evidence>
<evidence type="ECO:0000256" key="2">
    <source>
        <dbReference type="ARBA" id="ARBA00023004"/>
    </source>
</evidence>
<dbReference type="Proteomes" id="UP000324781">
    <property type="component" value="Unassembled WGS sequence"/>
</dbReference>
<feature type="domain" description="4Fe-4S ferredoxin-type" evidence="4">
    <location>
        <begin position="36"/>
        <end position="66"/>
    </location>
</feature>
<dbReference type="PROSITE" id="PS51379">
    <property type="entry name" value="4FE4S_FER_2"/>
    <property type="match status" value="2"/>
</dbReference>
<sequence length="400" mass="45204">MISVLENMDRCIGCSACAQRCPIQCISMADDHEGFLVPHIDAGRCHDCGLCRKVCPVLKADAETSESNQATDYPRAWAAWSLDDTVRLESSSGGLFSLLAESCLSRGGTVFGAAFDQDFMVRHIGIEQPSELDSLRRSKYVQSDINRCYKEAERLLKEQKPVLFSGTGCQIAGLKTFLGKPYPELLTVDLACYGVPSPKVWSLYLEDMKKRFKSEIESISFRDKKNGWKNYCMHIRFRNGRSYRDAAVKDTFFIGFGKNLFSRKCCYSCQFRHPHTRADLTLADFWGAEELGIVHGQDDKGISLVIANTARGQAALEDIRDRCFLKETSFQEAAAKNPRLTVSAPMPRARTLFFKDLNSGMHFSALKRKYMNRFVQNLKLMARRMLGSGMVDRLRKLIRG</sequence>
<dbReference type="Gene3D" id="3.30.70.3270">
    <property type="match status" value="1"/>
</dbReference>
<accession>A0A1M6EB80</accession>
<proteinExistence type="predicted"/>
<protein>
    <submittedName>
        <fullName evidence="5">Coenzyme F420-reducing hydrogenase, beta subunit</fullName>
    </submittedName>
</protein>
<reference evidence="5 6" key="1">
    <citation type="submission" date="2016-11" db="EMBL/GenBank/DDBJ databases">
        <authorList>
            <person name="Varghese N."/>
            <person name="Submissions S."/>
        </authorList>
    </citation>
    <scope>NUCLEOTIDE SEQUENCE [LARGE SCALE GENOMIC DNA]</scope>
    <source>
        <strain evidence="5 6">DSM 19027</strain>
    </source>
</reference>
<dbReference type="GO" id="GO:0051536">
    <property type="term" value="F:iron-sulfur cluster binding"/>
    <property type="evidence" value="ECO:0007669"/>
    <property type="project" value="UniProtKB-KW"/>
</dbReference>
<evidence type="ECO:0000259" key="4">
    <source>
        <dbReference type="PROSITE" id="PS51379"/>
    </source>
</evidence>
<dbReference type="PANTHER" id="PTHR43193">
    <property type="match status" value="1"/>
</dbReference>
<dbReference type="GO" id="GO:0046872">
    <property type="term" value="F:metal ion binding"/>
    <property type="evidence" value="ECO:0007669"/>
    <property type="project" value="UniProtKB-KW"/>
</dbReference>
<evidence type="ECO:0000313" key="5">
    <source>
        <dbReference type="EMBL" id="SHI82725.1"/>
    </source>
</evidence>
<dbReference type="PANTHER" id="PTHR43193:SF2">
    <property type="entry name" value="POLYFERREDOXIN PROTEIN FWDF"/>
    <property type="match status" value="1"/>
</dbReference>
<evidence type="ECO:0000313" key="6">
    <source>
        <dbReference type="Proteomes" id="UP000324781"/>
    </source>
</evidence>
<dbReference type="InterPro" id="IPR017896">
    <property type="entry name" value="4Fe4S_Fe-S-bd"/>
</dbReference>
<keyword evidence="1" id="KW-0479">Metal-binding</keyword>
<keyword evidence="6" id="KW-1185">Reference proteome</keyword>
<dbReference type="AlphaFoldDB" id="A0A1M6EB80"/>
<name>A0A1M6EB80_9FIRM</name>
<dbReference type="Pfam" id="PF04432">
    <property type="entry name" value="FrhB_FdhB_C"/>
    <property type="match status" value="1"/>
</dbReference>
<dbReference type="SUPFAM" id="SSF54862">
    <property type="entry name" value="4Fe-4S ferredoxins"/>
    <property type="match status" value="1"/>
</dbReference>
<evidence type="ECO:0000256" key="3">
    <source>
        <dbReference type="ARBA" id="ARBA00023014"/>
    </source>
</evidence>
<dbReference type="InterPro" id="IPR017900">
    <property type="entry name" value="4Fe4S_Fe_S_CS"/>
</dbReference>
<feature type="domain" description="4Fe-4S ferredoxin-type" evidence="4">
    <location>
        <begin position="2"/>
        <end position="31"/>
    </location>
</feature>
<dbReference type="RefSeq" id="WP_188118386.1">
    <property type="nucleotide sequence ID" value="NZ_FQZP01000011.1"/>
</dbReference>
<dbReference type="InterPro" id="IPR052977">
    <property type="entry name" value="Polyferredoxin-like_ET"/>
</dbReference>
<keyword evidence="3" id="KW-0411">Iron-sulfur</keyword>
<dbReference type="PROSITE" id="PS00198">
    <property type="entry name" value="4FE4S_FER_1"/>
    <property type="match status" value="2"/>
</dbReference>
<gene>
    <name evidence="5" type="ORF">SAMN05444373_101147</name>
</gene>